<organism evidence="2 3">
    <name type="scientific">Aureispira anguillae</name>
    <dbReference type="NCBI Taxonomy" id="2864201"/>
    <lineage>
        <taxon>Bacteria</taxon>
        <taxon>Pseudomonadati</taxon>
        <taxon>Bacteroidota</taxon>
        <taxon>Saprospiria</taxon>
        <taxon>Saprospirales</taxon>
        <taxon>Saprospiraceae</taxon>
        <taxon>Aureispira</taxon>
    </lineage>
</organism>
<keyword evidence="3" id="KW-1185">Reference proteome</keyword>
<dbReference type="Proteomes" id="UP001060919">
    <property type="component" value="Chromosome"/>
</dbReference>
<dbReference type="KEGG" id="aup:AsAng_0032900"/>
<name>A0A916DUC6_9BACT</name>
<feature type="transmembrane region" description="Helical" evidence="1">
    <location>
        <begin position="38"/>
        <end position="57"/>
    </location>
</feature>
<sequence length="185" mass="21391">MDLIKRALKLSIIGGLTYWVGLYLLHQAQLDFSSLSDWLFRGVLVIFVVLTIVATKAAKSGWLSFSEGFRVGMLATGILAIFIAVGTWLYCEYMYPSYTHDYEQEYRTMHYDKMMRKYIAETWKRDTVTQGARDTIQRGLDLNIKNYTGHMFTTQGQVQTNFVYSFFWGVMITLTVALLARKVEE</sequence>
<keyword evidence="1" id="KW-0472">Membrane</keyword>
<keyword evidence="1" id="KW-1133">Transmembrane helix</keyword>
<dbReference type="EMBL" id="AP026867">
    <property type="protein sequence ID" value="BDS12567.1"/>
    <property type="molecule type" value="Genomic_DNA"/>
</dbReference>
<dbReference type="RefSeq" id="WP_264787930.1">
    <property type="nucleotide sequence ID" value="NZ_AP026867.1"/>
</dbReference>
<proteinExistence type="predicted"/>
<dbReference type="AlphaFoldDB" id="A0A916DUC6"/>
<dbReference type="InterPro" id="IPR025250">
    <property type="entry name" value="DUF4199"/>
</dbReference>
<reference evidence="2" key="1">
    <citation type="submission" date="2022-09" db="EMBL/GenBank/DDBJ databases">
        <title>Aureispira anguillicida sp. nov., isolated from Leptocephalus of Japanese eel Anguilla japonica.</title>
        <authorList>
            <person name="Yuasa K."/>
            <person name="Mekata T."/>
            <person name="Ikunari K."/>
        </authorList>
    </citation>
    <scope>NUCLEOTIDE SEQUENCE</scope>
    <source>
        <strain evidence="2">EL160426</strain>
    </source>
</reference>
<keyword evidence="1" id="KW-0812">Transmembrane</keyword>
<protein>
    <submittedName>
        <fullName evidence="2">DUF4199 domain-containing protein</fullName>
    </submittedName>
</protein>
<dbReference type="Pfam" id="PF13858">
    <property type="entry name" value="DUF4199"/>
    <property type="match status" value="1"/>
</dbReference>
<gene>
    <name evidence="2" type="ORF">AsAng_0032900</name>
</gene>
<feature type="transmembrane region" description="Helical" evidence="1">
    <location>
        <begin position="69"/>
        <end position="90"/>
    </location>
</feature>
<accession>A0A916DUC6</accession>
<evidence type="ECO:0000313" key="3">
    <source>
        <dbReference type="Proteomes" id="UP001060919"/>
    </source>
</evidence>
<feature type="transmembrane region" description="Helical" evidence="1">
    <location>
        <begin position="162"/>
        <end position="180"/>
    </location>
</feature>
<feature type="transmembrane region" description="Helical" evidence="1">
    <location>
        <begin position="7"/>
        <end position="26"/>
    </location>
</feature>
<evidence type="ECO:0000256" key="1">
    <source>
        <dbReference type="SAM" id="Phobius"/>
    </source>
</evidence>
<evidence type="ECO:0000313" key="2">
    <source>
        <dbReference type="EMBL" id="BDS12567.1"/>
    </source>
</evidence>